<dbReference type="AlphaFoldDB" id="A0AAN7Z4V3"/>
<organism evidence="2 3">
    <name type="scientific">Xylaria bambusicola</name>
    <dbReference type="NCBI Taxonomy" id="326684"/>
    <lineage>
        <taxon>Eukaryota</taxon>
        <taxon>Fungi</taxon>
        <taxon>Dikarya</taxon>
        <taxon>Ascomycota</taxon>
        <taxon>Pezizomycotina</taxon>
        <taxon>Sordariomycetes</taxon>
        <taxon>Xylariomycetidae</taxon>
        <taxon>Xylariales</taxon>
        <taxon>Xylariaceae</taxon>
        <taxon>Xylaria</taxon>
    </lineage>
</organism>
<accession>A0AAN7Z4V3</accession>
<feature type="region of interest" description="Disordered" evidence="1">
    <location>
        <begin position="33"/>
        <end position="69"/>
    </location>
</feature>
<evidence type="ECO:0000313" key="2">
    <source>
        <dbReference type="EMBL" id="KAK5629807.1"/>
    </source>
</evidence>
<evidence type="ECO:0000256" key="1">
    <source>
        <dbReference type="SAM" id="MobiDB-lite"/>
    </source>
</evidence>
<sequence>MVHFRYSLSWLSNSLYPDPTSFLGRTQSLFPEGRWSKRQTPQGQTGNQTPGSPVKKPGRPYEIGSATGK</sequence>
<protein>
    <submittedName>
        <fullName evidence="2">Uncharacterized protein</fullName>
    </submittedName>
</protein>
<reference evidence="2 3" key="1">
    <citation type="submission" date="2023-10" db="EMBL/GenBank/DDBJ databases">
        <title>Draft genome sequence of Xylaria bambusicola isolate GMP-LS, the root and basal stem rot pathogen of sugarcane in Indonesia.</title>
        <authorList>
            <person name="Selvaraj P."/>
            <person name="Muralishankar V."/>
            <person name="Muruganantham S."/>
            <person name="Sp S."/>
            <person name="Haryani S."/>
            <person name="Lau K.J.X."/>
            <person name="Naqvi N.I."/>
        </authorList>
    </citation>
    <scope>NUCLEOTIDE SEQUENCE [LARGE SCALE GENOMIC DNA]</scope>
    <source>
        <strain evidence="2">GMP-LS</strain>
    </source>
</reference>
<comment type="caution">
    <text evidence="2">The sequence shown here is derived from an EMBL/GenBank/DDBJ whole genome shotgun (WGS) entry which is preliminary data.</text>
</comment>
<keyword evidence="3" id="KW-1185">Reference proteome</keyword>
<name>A0AAN7Z4V3_9PEZI</name>
<evidence type="ECO:0000313" key="3">
    <source>
        <dbReference type="Proteomes" id="UP001305414"/>
    </source>
</evidence>
<feature type="compositionally biased region" description="Low complexity" evidence="1">
    <location>
        <begin position="39"/>
        <end position="53"/>
    </location>
</feature>
<dbReference type="EMBL" id="JAWHQM010000012">
    <property type="protein sequence ID" value="KAK5629807.1"/>
    <property type="molecule type" value="Genomic_DNA"/>
</dbReference>
<gene>
    <name evidence="2" type="ORF">RRF57_005522</name>
</gene>
<dbReference type="Proteomes" id="UP001305414">
    <property type="component" value="Unassembled WGS sequence"/>
</dbReference>
<proteinExistence type="predicted"/>